<dbReference type="FunFam" id="1.10.287.1080:FF:000001">
    <property type="entry name" value="Nucleoside triphosphate pyrophosphohydrolase"/>
    <property type="match status" value="1"/>
</dbReference>
<dbReference type="InterPro" id="IPR011551">
    <property type="entry name" value="NTP_PyrPHydrolase_MazG"/>
</dbReference>
<comment type="caution">
    <text evidence="2">The sequence shown here is derived from an EMBL/GenBank/DDBJ whole genome shotgun (WGS) entry which is preliminary data.</text>
</comment>
<dbReference type="CDD" id="cd11529">
    <property type="entry name" value="NTP-PPase_MazG_Cterm"/>
    <property type="match status" value="1"/>
</dbReference>
<dbReference type="InterPro" id="IPR004518">
    <property type="entry name" value="MazG-like_dom"/>
</dbReference>
<sequence>MDFEIKDNYDIHDLIRLITVLRSPGGCPWDRKQTHESIKKNFIEETYEVIEAINQKSISGLREELGDVLLQIMLHCEMEREKGNFDFAAVVDELCKKLVERHPHVFGNQSAQNSAEALERWDEIKLRSKGMKKQSESMLKVPREFPALMRAQKVQQKAAKAGFDWSSAEGAFQKLPEEINELKNALAGGDQAEIEDEFGDLLFSCVNVSRFIGADSEEALTGATDKFLGRYLIVERLAEERGIDMKTSSLEVLDSLWNEAKIKFAEKAKTEEN</sequence>
<gene>
    <name evidence="2" type="primary">mazG</name>
    <name evidence="2" type="ORF">IAA48_04600</name>
</gene>
<dbReference type="GO" id="GO:0006203">
    <property type="term" value="P:dGTP catabolic process"/>
    <property type="evidence" value="ECO:0007669"/>
    <property type="project" value="TreeGrafter"/>
</dbReference>
<dbReference type="SUPFAM" id="SSF101386">
    <property type="entry name" value="all-alpha NTP pyrophosphatases"/>
    <property type="match status" value="2"/>
</dbReference>
<dbReference type="Pfam" id="PF03819">
    <property type="entry name" value="MazG"/>
    <property type="match status" value="2"/>
</dbReference>
<proteinExistence type="predicted"/>
<dbReference type="NCBIfam" id="NF007113">
    <property type="entry name" value="PRK09562.1"/>
    <property type="match status" value="1"/>
</dbReference>
<dbReference type="FunFam" id="1.10.287.1080:FF:000003">
    <property type="entry name" value="Nucleoside triphosphate pyrophosphohydrolase"/>
    <property type="match status" value="1"/>
</dbReference>
<keyword evidence="2" id="KW-0378">Hydrolase</keyword>
<dbReference type="InterPro" id="IPR048011">
    <property type="entry name" value="NTP-PPase_MazG-like_C"/>
</dbReference>
<dbReference type="GO" id="GO:0046081">
    <property type="term" value="P:dUTP catabolic process"/>
    <property type="evidence" value="ECO:0007669"/>
    <property type="project" value="TreeGrafter"/>
</dbReference>
<accession>A0A9D1UGI5</accession>
<dbReference type="GO" id="GO:0046047">
    <property type="term" value="P:TTP catabolic process"/>
    <property type="evidence" value="ECO:0007669"/>
    <property type="project" value="TreeGrafter"/>
</dbReference>
<reference evidence="2" key="2">
    <citation type="submission" date="2021-04" db="EMBL/GenBank/DDBJ databases">
        <authorList>
            <person name="Gilroy R."/>
        </authorList>
    </citation>
    <scope>NUCLEOTIDE SEQUENCE</scope>
    <source>
        <strain evidence="2">421</strain>
    </source>
</reference>
<organism evidence="2 3">
    <name type="scientific">Candidatus Eubacterium faecipullorum</name>
    <dbReference type="NCBI Taxonomy" id="2838571"/>
    <lineage>
        <taxon>Bacteria</taxon>
        <taxon>Bacillati</taxon>
        <taxon>Bacillota</taxon>
        <taxon>Clostridia</taxon>
        <taxon>Eubacteriales</taxon>
        <taxon>Eubacteriaceae</taxon>
        <taxon>Eubacterium</taxon>
    </lineage>
</organism>
<dbReference type="GO" id="GO:0047429">
    <property type="term" value="F:nucleoside triphosphate diphosphatase activity"/>
    <property type="evidence" value="ECO:0007669"/>
    <property type="project" value="UniProtKB-EC"/>
</dbReference>
<feature type="domain" description="NTP pyrophosphohydrolase MazG-like" evidence="1">
    <location>
        <begin position="172"/>
        <end position="230"/>
    </location>
</feature>
<dbReference type="GO" id="GO:0006950">
    <property type="term" value="P:response to stress"/>
    <property type="evidence" value="ECO:0007669"/>
    <property type="project" value="UniProtKB-ARBA"/>
</dbReference>
<dbReference type="InterPro" id="IPR048015">
    <property type="entry name" value="NTP-PPase_MazG-like_N"/>
</dbReference>
<evidence type="ECO:0000259" key="1">
    <source>
        <dbReference type="Pfam" id="PF03819"/>
    </source>
</evidence>
<protein>
    <submittedName>
        <fullName evidence="2">Nucleoside triphosphate pyrophosphohydrolase</fullName>
        <ecNumber evidence="2">3.6.1.9</ecNumber>
    </submittedName>
</protein>
<dbReference type="EC" id="3.6.1.9" evidence="2"/>
<evidence type="ECO:0000313" key="2">
    <source>
        <dbReference type="EMBL" id="HIW85756.1"/>
    </source>
</evidence>
<dbReference type="AlphaFoldDB" id="A0A9D1UGI5"/>
<evidence type="ECO:0000313" key="3">
    <source>
        <dbReference type="Proteomes" id="UP000824205"/>
    </source>
</evidence>
<dbReference type="PANTHER" id="PTHR30522:SF0">
    <property type="entry name" value="NUCLEOSIDE TRIPHOSPHATE PYROPHOSPHOHYDROLASE"/>
    <property type="match status" value="1"/>
</dbReference>
<dbReference type="EMBL" id="DXGE01000019">
    <property type="protein sequence ID" value="HIW85756.1"/>
    <property type="molecule type" value="Genomic_DNA"/>
</dbReference>
<dbReference type="Proteomes" id="UP000824205">
    <property type="component" value="Unassembled WGS sequence"/>
</dbReference>
<name>A0A9D1UGI5_9FIRM</name>
<dbReference type="GO" id="GO:0046076">
    <property type="term" value="P:dTTP catabolic process"/>
    <property type="evidence" value="ECO:0007669"/>
    <property type="project" value="TreeGrafter"/>
</dbReference>
<dbReference type="GO" id="GO:0046061">
    <property type="term" value="P:dATP catabolic process"/>
    <property type="evidence" value="ECO:0007669"/>
    <property type="project" value="TreeGrafter"/>
</dbReference>
<dbReference type="NCBIfam" id="TIGR00444">
    <property type="entry name" value="mazG"/>
    <property type="match status" value="1"/>
</dbReference>
<dbReference type="Gene3D" id="1.10.287.1080">
    <property type="entry name" value="MazG-like"/>
    <property type="match status" value="2"/>
</dbReference>
<dbReference type="CDD" id="cd11528">
    <property type="entry name" value="NTP-PPase_MazG_Nterm"/>
    <property type="match status" value="1"/>
</dbReference>
<feature type="domain" description="NTP pyrophosphohydrolase MazG-like" evidence="1">
    <location>
        <begin position="33"/>
        <end position="106"/>
    </location>
</feature>
<dbReference type="GO" id="GO:0046052">
    <property type="term" value="P:UTP catabolic process"/>
    <property type="evidence" value="ECO:0007669"/>
    <property type="project" value="TreeGrafter"/>
</dbReference>
<dbReference type="PANTHER" id="PTHR30522">
    <property type="entry name" value="NUCLEOSIDE TRIPHOSPHATE PYROPHOSPHOHYDROLASE"/>
    <property type="match status" value="1"/>
</dbReference>
<reference evidence="2" key="1">
    <citation type="journal article" date="2021" name="PeerJ">
        <title>Extensive microbial diversity within the chicken gut microbiome revealed by metagenomics and culture.</title>
        <authorList>
            <person name="Gilroy R."/>
            <person name="Ravi A."/>
            <person name="Getino M."/>
            <person name="Pursley I."/>
            <person name="Horton D.L."/>
            <person name="Alikhan N.F."/>
            <person name="Baker D."/>
            <person name="Gharbi K."/>
            <person name="Hall N."/>
            <person name="Watson M."/>
            <person name="Adriaenssens E.M."/>
            <person name="Foster-Nyarko E."/>
            <person name="Jarju S."/>
            <person name="Secka A."/>
            <person name="Antonio M."/>
            <person name="Oren A."/>
            <person name="Chaudhuri R.R."/>
            <person name="La Ragione R."/>
            <person name="Hildebrand F."/>
            <person name="Pallen M.J."/>
        </authorList>
    </citation>
    <scope>NUCLEOTIDE SEQUENCE</scope>
    <source>
        <strain evidence="2">421</strain>
    </source>
</reference>